<accession>A0A8S2ZLA4</accession>
<name>A0A8S2ZLA4_9BILA</name>
<protein>
    <submittedName>
        <fullName evidence="1">Uncharacterized protein</fullName>
    </submittedName>
</protein>
<organism evidence="1 2">
    <name type="scientific">Didymodactylos carnosus</name>
    <dbReference type="NCBI Taxonomy" id="1234261"/>
    <lineage>
        <taxon>Eukaryota</taxon>
        <taxon>Metazoa</taxon>
        <taxon>Spiralia</taxon>
        <taxon>Gnathifera</taxon>
        <taxon>Rotifera</taxon>
        <taxon>Eurotatoria</taxon>
        <taxon>Bdelloidea</taxon>
        <taxon>Philodinida</taxon>
        <taxon>Philodinidae</taxon>
        <taxon>Didymodactylos</taxon>
    </lineage>
</organism>
<comment type="caution">
    <text evidence="1">The sequence shown here is derived from an EMBL/GenBank/DDBJ whole genome shotgun (WGS) entry which is preliminary data.</text>
</comment>
<evidence type="ECO:0000313" key="2">
    <source>
        <dbReference type="Proteomes" id="UP000681722"/>
    </source>
</evidence>
<dbReference type="Proteomes" id="UP000681722">
    <property type="component" value="Unassembled WGS sequence"/>
</dbReference>
<reference evidence="1" key="1">
    <citation type="submission" date="2021-02" db="EMBL/GenBank/DDBJ databases">
        <authorList>
            <person name="Nowell W R."/>
        </authorList>
    </citation>
    <scope>NUCLEOTIDE SEQUENCE</scope>
</reference>
<proteinExistence type="predicted"/>
<dbReference type="AlphaFoldDB" id="A0A8S2ZLA4"/>
<sequence>MEELQLENEAMVGSDEKGPEVLEAEIEAAIGELKSGKAEGVDEIPAELLKALGERGRKELVGLCRSIYVTEDWPVDFTKSTIVTLEKK</sequence>
<gene>
    <name evidence="1" type="ORF">SRO942_LOCUS49476</name>
</gene>
<dbReference type="EMBL" id="CAJOBC010132923">
    <property type="protein sequence ID" value="CAF4619191.1"/>
    <property type="molecule type" value="Genomic_DNA"/>
</dbReference>
<feature type="non-terminal residue" evidence="1">
    <location>
        <position position="88"/>
    </location>
</feature>
<dbReference type="OrthoDB" id="414666at2759"/>
<evidence type="ECO:0000313" key="1">
    <source>
        <dbReference type="EMBL" id="CAF4619191.1"/>
    </source>
</evidence>